<evidence type="ECO:0000256" key="14">
    <source>
        <dbReference type="ARBA" id="ARBA00023242"/>
    </source>
</evidence>
<dbReference type="Pfam" id="PF00168">
    <property type="entry name" value="C2"/>
    <property type="match status" value="2"/>
</dbReference>
<dbReference type="CDD" id="cd04048">
    <property type="entry name" value="C2A_Copine"/>
    <property type="match status" value="1"/>
</dbReference>
<evidence type="ECO:0000256" key="10">
    <source>
        <dbReference type="ARBA" id="ARBA00022737"/>
    </source>
</evidence>
<evidence type="ECO:0000256" key="7">
    <source>
        <dbReference type="ARBA" id="ARBA00022490"/>
    </source>
</evidence>
<evidence type="ECO:0000256" key="15">
    <source>
        <dbReference type="ARBA" id="ARBA00058857"/>
    </source>
</evidence>
<dbReference type="InterPro" id="IPR035892">
    <property type="entry name" value="C2_domain_sf"/>
</dbReference>
<accession>A0A0K2V5H8</accession>
<organism evidence="20">
    <name type="scientific">Lepeophtheirus salmonis</name>
    <name type="common">Salmon louse</name>
    <name type="synonym">Caligus salmonis</name>
    <dbReference type="NCBI Taxonomy" id="72036"/>
    <lineage>
        <taxon>Eukaryota</taxon>
        <taxon>Metazoa</taxon>
        <taxon>Ecdysozoa</taxon>
        <taxon>Arthropoda</taxon>
        <taxon>Crustacea</taxon>
        <taxon>Multicrustacea</taxon>
        <taxon>Hexanauplia</taxon>
        <taxon>Copepoda</taxon>
        <taxon>Siphonostomatoida</taxon>
        <taxon>Caligidae</taxon>
        <taxon>Lepeophtheirus</taxon>
    </lineage>
</organism>
<name>A0A0K2V5H8_LEPSM</name>
<comment type="subunit">
    <text evidence="16">Monomer. Interacts with ERBB2 (preferentially with the tyrosine phosphorylated form); this interaction occurs at the cell membrane and is increased in a growth factor heregulin-dependent manner. Interacts with SHC1; this interaction may mediate the binding of CPNE3 with ERBB2. Interacts with RACK1.</text>
</comment>
<keyword evidence="12" id="KW-0965">Cell junction</keyword>
<protein>
    <recommendedName>
        <fullName evidence="17">Copine-3</fullName>
    </recommendedName>
    <alternativeName>
        <fullName evidence="18">Copine III</fullName>
    </alternativeName>
</protein>
<dbReference type="PANTHER" id="PTHR10857:SF106">
    <property type="entry name" value="C2 DOMAIN-CONTAINING PROTEIN"/>
    <property type="match status" value="1"/>
</dbReference>
<evidence type="ECO:0000256" key="2">
    <source>
        <dbReference type="ARBA" id="ARBA00004236"/>
    </source>
</evidence>
<evidence type="ECO:0000256" key="13">
    <source>
        <dbReference type="ARBA" id="ARBA00023136"/>
    </source>
</evidence>
<dbReference type="GO" id="GO:0046872">
    <property type="term" value="F:metal ion binding"/>
    <property type="evidence" value="ECO:0007669"/>
    <property type="project" value="UniProtKB-KW"/>
</dbReference>
<dbReference type="CDD" id="cd04047">
    <property type="entry name" value="C2B_Copine"/>
    <property type="match status" value="1"/>
</dbReference>
<comment type="similarity">
    <text evidence="5">Belongs to the copine family.</text>
</comment>
<dbReference type="InterPro" id="IPR010734">
    <property type="entry name" value="Copine_C"/>
</dbReference>
<feature type="domain" description="C2" evidence="19">
    <location>
        <begin position="1"/>
        <end position="119"/>
    </location>
</feature>
<dbReference type="InterPro" id="IPR002035">
    <property type="entry name" value="VWF_A"/>
</dbReference>
<keyword evidence="14" id="KW-0539">Nucleus</keyword>
<dbReference type="InterPro" id="IPR045052">
    <property type="entry name" value="Copine"/>
</dbReference>
<evidence type="ECO:0000256" key="1">
    <source>
        <dbReference type="ARBA" id="ARBA00004123"/>
    </source>
</evidence>
<evidence type="ECO:0000256" key="16">
    <source>
        <dbReference type="ARBA" id="ARBA00065466"/>
    </source>
</evidence>
<dbReference type="InterPro" id="IPR037768">
    <property type="entry name" value="C2B_Copine"/>
</dbReference>
<evidence type="ECO:0000256" key="12">
    <source>
        <dbReference type="ARBA" id="ARBA00022949"/>
    </source>
</evidence>
<dbReference type="EMBL" id="HACA01028021">
    <property type="protein sequence ID" value="CDW45382.1"/>
    <property type="molecule type" value="Transcribed_RNA"/>
</dbReference>
<reference evidence="20" key="1">
    <citation type="submission" date="2014-05" db="EMBL/GenBank/DDBJ databases">
        <authorList>
            <person name="Chronopoulou M."/>
        </authorList>
    </citation>
    <scope>NUCLEOTIDE SEQUENCE</scope>
    <source>
        <tissue evidence="20">Whole organism</tissue>
    </source>
</reference>
<comment type="function">
    <text evidence="15">Calcium-dependent phospholipid-binding protein that plays a role in ERBB2-mediated tumor cell migration in response to growth factor heregulin stimulation.</text>
</comment>
<dbReference type="GO" id="GO:0005634">
    <property type="term" value="C:nucleus"/>
    <property type="evidence" value="ECO:0007669"/>
    <property type="project" value="UniProtKB-SubCell"/>
</dbReference>
<dbReference type="SUPFAM" id="SSF53300">
    <property type="entry name" value="vWA-like"/>
    <property type="match status" value="1"/>
</dbReference>
<dbReference type="SMART" id="SM00239">
    <property type="entry name" value="C2"/>
    <property type="match status" value="2"/>
</dbReference>
<evidence type="ECO:0000313" key="20">
    <source>
        <dbReference type="EMBL" id="CDW45382.1"/>
    </source>
</evidence>
<dbReference type="AlphaFoldDB" id="A0A0K2V5H8"/>
<dbReference type="SMART" id="SM00327">
    <property type="entry name" value="VWA"/>
    <property type="match status" value="1"/>
</dbReference>
<keyword evidence="7" id="KW-0963">Cytoplasm</keyword>
<dbReference type="SUPFAM" id="SSF49562">
    <property type="entry name" value="C2 domain (Calcium/lipid-binding domain, CaLB)"/>
    <property type="match status" value="2"/>
</dbReference>
<feature type="domain" description="C2" evidence="19">
    <location>
        <begin position="123"/>
        <end position="248"/>
    </location>
</feature>
<evidence type="ECO:0000256" key="9">
    <source>
        <dbReference type="ARBA" id="ARBA00022723"/>
    </source>
</evidence>
<keyword evidence="10" id="KW-0677">Repeat</keyword>
<gene>
    <name evidence="20" type="primary">Cpne8</name>
</gene>
<dbReference type="PANTHER" id="PTHR10857">
    <property type="entry name" value="COPINE"/>
    <property type="match status" value="1"/>
</dbReference>
<comment type="subcellular location">
    <subcellularLocation>
        <location evidence="3">Cell junction</location>
        <location evidence="3">Focal adhesion</location>
    </subcellularLocation>
    <subcellularLocation>
        <location evidence="2">Cell membrane</location>
    </subcellularLocation>
    <subcellularLocation>
        <location evidence="4">Cytoplasm</location>
    </subcellularLocation>
    <subcellularLocation>
        <location evidence="1">Nucleus</location>
    </subcellularLocation>
</comment>
<dbReference type="GO" id="GO:0071277">
    <property type="term" value="P:cellular response to calcium ion"/>
    <property type="evidence" value="ECO:0007669"/>
    <property type="project" value="UniProtKB-ARBA"/>
</dbReference>
<keyword evidence="6" id="KW-1003">Cell membrane</keyword>
<dbReference type="PROSITE" id="PS50004">
    <property type="entry name" value="C2"/>
    <property type="match status" value="2"/>
</dbReference>
<dbReference type="InterPro" id="IPR000008">
    <property type="entry name" value="C2_dom"/>
</dbReference>
<evidence type="ECO:0000256" key="3">
    <source>
        <dbReference type="ARBA" id="ARBA00004246"/>
    </source>
</evidence>
<evidence type="ECO:0000256" key="17">
    <source>
        <dbReference type="ARBA" id="ARBA00074834"/>
    </source>
</evidence>
<evidence type="ECO:0000256" key="18">
    <source>
        <dbReference type="ARBA" id="ARBA00076171"/>
    </source>
</evidence>
<evidence type="ECO:0000259" key="19">
    <source>
        <dbReference type="PROSITE" id="PS50004"/>
    </source>
</evidence>
<dbReference type="GO" id="GO:0005886">
    <property type="term" value="C:plasma membrane"/>
    <property type="evidence" value="ECO:0007669"/>
    <property type="project" value="UniProtKB-SubCell"/>
</dbReference>
<evidence type="ECO:0000256" key="5">
    <source>
        <dbReference type="ARBA" id="ARBA00009048"/>
    </source>
</evidence>
<evidence type="ECO:0000256" key="8">
    <source>
        <dbReference type="ARBA" id="ARBA00022553"/>
    </source>
</evidence>
<proteinExistence type="inferred from homology"/>
<dbReference type="Pfam" id="PF07002">
    <property type="entry name" value="Copine"/>
    <property type="match status" value="1"/>
</dbReference>
<dbReference type="InterPro" id="IPR036465">
    <property type="entry name" value="vWFA_dom_sf"/>
</dbReference>
<keyword evidence="8" id="KW-0597">Phosphoprotein</keyword>
<dbReference type="FunFam" id="2.60.40.150:FF:000099">
    <property type="entry name" value="Copine 3"/>
    <property type="match status" value="1"/>
</dbReference>
<evidence type="ECO:0000256" key="11">
    <source>
        <dbReference type="ARBA" id="ARBA00022837"/>
    </source>
</evidence>
<dbReference type="OrthoDB" id="5855668at2759"/>
<evidence type="ECO:0000256" key="6">
    <source>
        <dbReference type="ARBA" id="ARBA00022475"/>
    </source>
</evidence>
<dbReference type="GO" id="GO:0005737">
    <property type="term" value="C:cytoplasm"/>
    <property type="evidence" value="ECO:0007669"/>
    <property type="project" value="UniProtKB-SubCell"/>
</dbReference>
<dbReference type="Gene3D" id="2.60.40.150">
    <property type="entry name" value="C2 domain"/>
    <property type="match status" value="2"/>
</dbReference>
<dbReference type="FunFam" id="2.60.40.150:FF:000042">
    <property type="entry name" value="Copine 3"/>
    <property type="match status" value="1"/>
</dbReference>
<keyword evidence="13" id="KW-0472">Membrane</keyword>
<keyword evidence="9" id="KW-0479">Metal-binding</keyword>
<dbReference type="GO" id="GO:0005925">
    <property type="term" value="C:focal adhesion"/>
    <property type="evidence" value="ECO:0007669"/>
    <property type="project" value="UniProtKB-SubCell"/>
</dbReference>
<keyword evidence="11" id="KW-0106">Calcium</keyword>
<dbReference type="GO" id="GO:0032991">
    <property type="term" value="C:protein-containing complex"/>
    <property type="evidence" value="ECO:0007669"/>
    <property type="project" value="UniProtKB-ARBA"/>
</dbReference>
<evidence type="ECO:0000256" key="4">
    <source>
        <dbReference type="ARBA" id="ARBA00004496"/>
    </source>
</evidence>
<sequence>MSSSSTKKPSTTVELSVKCKDITNKDMMSKSDPICLVKQKTGVDKFEELGRTEQIKDCLSPEFMKKIVVPYNFEERQELRFELWDVDNIKKKVEDQKLLGYVDVSLGKIVNARGIEAKIEKGKGSMIIVAKEASSEQSSIGKLHLQFGASKLENKDTFGKSDPFFHISKSISATDFMKVYESEWIKNDLNPTWKPFSMSLNDLCDGELNRLLKIDVFDYSSNGKHDFIGEFETSVSQMMNKRSFEVINPKKKEKKKYTNSGVLNIISFNNDSPPSFLDFIQGGMVMNFSVAIDFTASNGNIRSRLSLHHRNDEGENDYTVAIQTVGDIIEDYDTDKKFPAFGFGARLPPNGEISHDFFLNLKENNPFCEGVRGILDAYYSTVDAVELYGPTNFSPCINRIKAIAQSHQDGKQYYVLLILTDGAITDMAETKKTIVEASNLPMSIIIIGVGSADFSSMIELDSDDALLKDEDGNVAARDIVQFVEMAKYVKKAENGDIFWDRASLAYQVMVEIPKQVLEWTSKRGIKPLKA</sequence>
<dbReference type="GO" id="GO:0005544">
    <property type="term" value="F:calcium-dependent phospholipid binding"/>
    <property type="evidence" value="ECO:0007669"/>
    <property type="project" value="InterPro"/>
</dbReference>